<evidence type="ECO:0000256" key="11">
    <source>
        <dbReference type="ARBA" id="ARBA00023201"/>
    </source>
</evidence>
<evidence type="ECO:0000256" key="2">
    <source>
        <dbReference type="ARBA" id="ARBA00006434"/>
    </source>
</evidence>
<dbReference type="InterPro" id="IPR001734">
    <property type="entry name" value="Na/solute_symporter"/>
</dbReference>
<dbReference type="GO" id="GO:0031402">
    <property type="term" value="F:sodium ion binding"/>
    <property type="evidence" value="ECO:0007669"/>
    <property type="project" value="UniProtKB-UniRule"/>
</dbReference>
<dbReference type="PROSITE" id="PS00456">
    <property type="entry name" value="NA_SOLUT_SYMP_1"/>
    <property type="match status" value="1"/>
</dbReference>
<feature type="transmembrane region" description="Helical" evidence="14">
    <location>
        <begin position="428"/>
        <end position="446"/>
    </location>
</feature>
<dbReference type="InterPro" id="IPR038377">
    <property type="entry name" value="Na/Glc_symporter_sf"/>
</dbReference>
<dbReference type="RefSeq" id="WP_305168965.1">
    <property type="nucleotide sequence ID" value="NZ_JAUUUU010000001.1"/>
</dbReference>
<comment type="subcellular location">
    <subcellularLocation>
        <location evidence="14">Cell inner membrane</location>
        <topology evidence="14">Multi-pass membrane protein</topology>
    </subcellularLocation>
    <subcellularLocation>
        <location evidence="1">Cell membrane</location>
        <topology evidence="1">Multi-pass membrane protein</topology>
    </subcellularLocation>
</comment>
<dbReference type="PANTHER" id="PTHR48086">
    <property type="entry name" value="SODIUM/PROLINE SYMPORTER-RELATED"/>
    <property type="match status" value="1"/>
</dbReference>
<dbReference type="CDD" id="cd11475">
    <property type="entry name" value="SLC5sbd_PutP"/>
    <property type="match status" value="1"/>
</dbReference>
<keyword evidence="6 14" id="KW-0769">Symport</keyword>
<keyword evidence="9 14" id="KW-0406">Ion transport</keyword>
<dbReference type="NCBIfam" id="TIGR00813">
    <property type="entry name" value="sss"/>
    <property type="match status" value="1"/>
</dbReference>
<keyword evidence="14" id="KW-0029">Amino-acid transport</keyword>
<comment type="similarity">
    <text evidence="2 13">Belongs to the sodium:solute symporter (SSF) (TC 2.A.21) family.</text>
</comment>
<dbReference type="PROSITE" id="PS50283">
    <property type="entry name" value="NA_SOLUT_SYMP_3"/>
    <property type="match status" value="1"/>
</dbReference>
<dbReference type="GO" id="GO:0005886">
    <property type="term" value="C:plasma membrane"/>
    <property type="evidence" value="ECO:0007669"/>
    <property type="project" value="UniProtKB-SubCell"/>
</dbReference>
<dbReference type="GO" id="GO:0015824">
    <property type="term" value="P:proline transport"/>
    <property type="evidence" value="ECO:0007669"/>
    <property type="project" value="UniProtKB-UniRule"/>
</dbReference>
<dbReference type="EMBL" id="JAUUUU010000001">
    <property type="protein sequence ID" value="MDP1519450.1"/>
    <property type="molecule type" value="Genomic_DNA"/>
</dbReference>
<name>A0AAW8AW73_9GAMM</name>
<evidence type="ECO:0000256" key="7">
    <source>
        <dbReference type="ARBA" id="ARBA00022989"/>
    </source>
</evidence>
<protein>
    <recommendedName>
        <fullName evidence="14">Sodium/proline symporter</fullName>
    </recommendedName>
    <alternativeName>
        <fullName evidence="14">Proline permease</fullName>
    </alternativeName>
</protein>
<accession>A0AAW8AW73</accession>
<keyword evidence="4" id="KW-1003">Cell membrane</keyword>
<feature type="transmembrane region" description="Helical" evidence="14">
    <location>
        <begin position="165"/>
        <end position="186"/>
    </location>
</feature>
<evidence type="ECO:0000256" key="9">
    <source>
        <dbReference type="ARBA" id="ARBA00023065"/>
    </source>
</evidence>
<evidence type="ECO:0000256" key="1">
    <source>
        <dbReference type="ARBA" id="ARBA00004651"/>
    </source>
</evidence>
<keyword evidence="8 14" id="KW-0915">Sodium</keyword>
<dbReference type="InterPro" id="IPR050277">
    <property type="entry name" value="Sodium:Solute_Symporter"/>
</dbReference>
<keyword evidence="14" id="KW-0997">Cell inner membrane</keyword>
<feature type="transmembrane region" description="Helical" evidence="14">
    <location>
        <begin position="132"/>
        <end position="159"/>
    </location>
</feature>
<comment type="caution">
    <text evidence="15">The sequence shown here is derived from an EMBL/GenBank/DDBJ whole genome shotgun (WGS) entry which is preliminary data.</text>
</comment>
<evidence type="ECO:0000256" key="3">
    <source>
        <dbReference type="ARBA" id="ARBA00022448"/>
    </source>
</evidence>
<keyword evidence="10 14" id="KW-0472">Membrane</keyword>
<dbReference type="Gene3D" id="1.20.1730.10">
    <property type="entry name" value="Sodium/glucose cotransporter"/>
    <property type="match status" value="1"/>
</dbReference>
<evidence type="ECO:0000256" key="10">
    <source>
        <dbReference type="ARBA" id="ARBA00023136"/>
    </source>
</evidence>
<comment type="catalytic activity">
    <reaction evidence="12">
        <text>L-proline(in) + Na(+)(in) = L-proline(out) + Na(+)(out)</text>
        <dbReference type="Rhea" id="RHEA:28967"/>
        <dbReference type="ChEBI" id="CHEBI:29101"/>
        <dbReference type="ChEBI" id="CHEBI:60039"/>
    </reaction>
</comment>
<feature type="transmembrane region" description="Helical" evidence="14">
    <location>
        <begin position="402"/>
        <end position="421"/>
    </location>
</feature>
<feature type="transmembrane region" description="Helical" evidence="14">
    <location>
        <begin position="373"/>
        <end position="390"/>
    </location>
</feature>
<evidence type="ECO:0000256" key="5">
    <source>
        <dbReference type="ARBA" id="ARBA00022692"/>
    </source>
</evidence>
<evidence type="ECO:0000256" key="13">
    <source>
        <dbReference type="RuleBase" id="RU362091"/>
    </source>
</evidence>
<comment type="function">
    <text evidence="14">Catalyzes the sodium-dependent uptake of extracellular L-proline.</text>
</comment>
<evidence type="ECO:0000256" key="12">
    <source>
        <dbReference type="ARBA" id="ARBA00033708"/>
    </source>
</evidence>
<evidence type="ECO:0000256" key="4">
    <source>
        <dbReference type="ARBA" id="ARBA00022475"/>
    </source>
</evidence>
<dbReference type="NCBIfam" id="TIGR02121">
    <property type="entry name" value="Na_Pro_sym"/>
    <property type="match status" value="1"/>
</dbReference>
<evidence type="ECO:0000256" key="6">
    <source>
        <dbReference type="ARBA" id="ARBA00022847"/>
    </source>
</evidence>
<organism evidence="15 16">
    <name type="scientific">Porticoccus litoralis</name>
    <dbReference type="NCBI Taxonomy" id="434086"/>
    <lineage>
        <taxon>Bacteria</taxon>
        <taxon>Pseudomonadati</taxon>
        <taxon>Pseudomonadota</taxon>
        <taxon>Gammaproteobacteria</taxon>
        <taxon>Cellvibrionales</taxon>
        <taxon>Porticoccaceae</taxon>
        <taxon>Porticoccus</taxon>
    </lineage>
</organism>
<keyword evidence="16" id="KW-1185">Reference proteome</keyword>
<keyword evidence="5 14" id="KW-0812">Transmembrane</keyword>
<reference evidence="15" key="2">
    <citation type="submission" date="2023-08" db="EMBL/GenBank/DDBJ databases">
        <authorList>
            <person name="Luo J."/>
        </authorList>
    </citation>
    <scope>NUCLEOTIDE SEQUENCE</scope>
    <source>
        <strain evidence="15">DSM 25064</strain>
    </source>
</reference>
<evidence type="ECO:0000313" key="15">
    <source>
        <dbReference type="EMBL" id="MDP1519450.1"/>
    </source>
</evidence>
<evidence type="ECO:0000256" key="8">
    <source>
        <dbReference type="ARBA" id="ARBA00023053"/>
    </source>
</evidence>
<feature type="transmembrane region" description="Helical" evidence="14">
    <location>
        <begin position="458"/>
        <end position="476"/>
    </location>
</feature>
<dbReference type="GO" id="GO:0005298">
    <property type="term" value="F:proline:sodium symporter activity"/>
    <property type="evidence" value="ECO:0007669"/>
    <property type="project" value="UniProtKB-UniRule"/>
</dbReference>
<gene>
    <name evidence="15" type="primary">putP</name>
    <name evidence="15" type="ORF">Q8A57_00530</name>
</gene>
<dbReference type="InterPro" id="IPR018212">
    <property type="entry name" value="Na/solute_symporter_CS"/>
</dbReference>
<evidence type="ECO:0000313" key="16">
    <source>
        <dbReference type="Proteomes" id="UP001178354"/>
    </source>
</evidence>
<dbReference type="PANTHER" id="PTHR48086:SF3">
    <property type="entry name" value="SODIUM_PROLINE SYMPORTER"/>
    <property type="match status" value="1"/>
</dbReference>
<keyword evidence="7 14" id="KW-1133">Transmembrane helix</keyword>
<dbReference type="Pfam" id="PF00474">
    <property type="entry name" value="SSF"/>
    <property type="match status" value="1"/>
</dbReference>
<evidence type="ECO:0000256" key="14">
    <source>
        <dbReference type="RuleBase" id="RU366012"/>
    </source>
</evidence>
<feature type="transmembrane region" description="Helical" evidence="14">
    <location>
        <begin position="236"/>
        <end position="255"/>
    </location>
</feature>
<dbReference type="GO" id="GO:0015193">
    <property type="term" value="F:L-proline transmembrane transporter activity"/>
    <property type="evidence" value="ECO:0007669"/>
    <property type="project" value="TreeGrafter"/>
</dbReference>
<feature type="transmembrane region" description="Helical" evidence="14">
    <location>
        <begin position="193"/>
        <end position="216"/>
    </location>
</feature>
<dbReference type="Proteomes" id="UP001178354">
    <property type="component" value="Unassembled WGS sequence"/>
</dbReference>
<feature type="transmembrane region" description="Helical" evidence="14">
    <location>
        <begin position="76"/>
        <end position="93"/>
    </location>
</feature>
<feature type="transmembrane region" description="Helical" evidence="14">
    <location>
        <begin position="276"/>
        <end position="301"/>
    </location>
</feature>
<dbReference type="InterPro" id="IPR011851">
    <property type="entry name" value="Na/Pro_symporter"/>
</dbReference>
<keyword evidence="11 14" id="KW-0739">Sodium transport</keyword>
<reference evidence="15" key="1">
    <citation type="journal article" date="2010" name="Int. J. Syst. Evol. Microbiol.">
        <title>Porticoccus litoralis gen. nov., sp. nov., a gammaproteobacterium isolated from the Yellow Sea.</title>
        <authorList>
            <person name="Oh H.M."/>
            <person name="Kim H."/>
            <person name="Kim K.M."/>
            <person name="Min G.S."/>
            <person name="Cho J.C."/>
        </authorList>
    </citation>
    <scope>NUCLEOTIDE SEQUENCE</scope>
    <source>
        <strain evidence="15">DSM 25064</strain>
    </source>
</reference>
<feature type="transmembrane region" description="Helical" evidence="14">
    <location>
        <begin position="313"/>
        <end position="337"/>
    </location>
</feature>
<keyword evidence="3 14" id="KW-0813">Transport</keyword>
<feature type="transmembrane region" description="Helical" evidence="14">
    <location>
        <begin position="6"/>
        <end position="27"/>
    </location>
</feature>
<proteinExistence type="inferred from homology"/>
<dbReference type="AlphaFoldDB" id="A0AAW8AW73"/>
<sequence length="496" mass="52961">MATFSLSIALTFCVYLVVVLGIGILAWTKTRSASDYFLGGRRLSAGVAALSAGASDMSGWVLLGLPGYAYLAGMEASWIALGLCIGVALNWLLSAKRLRVYSYQLDDAVTLPAYLHRRFQCPVPWLKLSSGLFILLFFLFYVSSGLIGAGKLFVAVFGFEYQLSVLLGAVIIIFYTLFGGFLAVSWTDVFQAILMTLALVLVPWMAMANLGGYSQLVGTTEANNPALLSMATDREGNPLDALAIISLMGWGLAYFGQPHILARFKAIHSHVQLRTASAIGISWSLLVYAMSIAVGITGLALLSAPLSDAEHVFMAMVQILFHPLVAGFLLAAILAAIMSTVDSQLLASSSALAEDLYPMLSGHQLSEKGRITAGRWAVAVIATVATGVAMDPDSKVLDVVAYAWGGLGATLGPVTLLSLYWPRMNWQGALAGVISGGVTVVVWKQLSGGIFEVYELVPAFFVSLAAILVTSMLTPAPENMVKQGFLEMSQMLNKQE</sequence>